<accession>X6P049</accession>
<gene>
    <name evidence="1" type="ORF">RFI_05672</name>
</gene>
<proteinExistence type="predicted"/>
<keyword evidence="2" id="KW-1185">Reference proteome</keyword>
<organism evidence="1 2">
    <name type="scientific">Reticulomyxa filosa</name>
    <dbReference type="NCBI Taxonomy" id="46433"/>
    <lineage>
        <taxon>Eukaryota</taxon>
        <taxon>Sar</taxon>
        <taxon>Rhizaria</taxon>
        <taxon>Retaria</taxon>
        <taxon>Foraminifera</taxon>
        <taxon>Monothalamids</taxon>
        <taxon>Reticulomyxidae</taxon>
        <taxon>Reticulomyxa</taxon>
    </lineage>
</organism>
<evidence type="ECO:0000313" key="1">
    <source>
        <dbReference type="EMBL" id="ETO31449.1"/>
    </source>
</evidence>
<reference evidence="1 2" key="1">
    <citation type="journal article" date="2013" name="Curr. Biol.">
        <title>The Genome of the Foraminiferan Reticulomyxa filosa.</title>
        <authorList>
            <person name="Glockner G."/>
            <person name="Hulsmann N."/>
            <person name="Schleicher M."/>
            <person name="Noegel A.A."/>
            <person name="Eichinger L."/>
            <person name="Gallinger C."/>
            <person name="Pawlowski J."/>
            <person name="Sierra R."/>
            <person name="Euteneuer U."/>
            <person name="Pillet L."/>
            <person name="Moustafa A."/>
            <person name="Platzer M."/>
            <person name="Groth M."/>
            <person name="Szafranski K."/>
            <person name="Schliwa M."/>
        </authorList>
    </citation>
    <scope>NUCLEOTIDE SEQUENCE [LARGE SCALE GENOMIC DNA]</scope>
</reference>
<evidence type="ECO:0000313" key="2">
    <source>
        <dbReference type="Proteomes" id="UP000023152"/>
    </source>
</evidence>
<dbReference type="EMBL" id="ASPP01004928">
    <property type="protein sequence ID" value="ETO31449.1"/>
    <property type="molecule type" value="Genomic_DNA"/>
</dbReference>
<dbReference type="OrthoDB" id="3009231at2759"/>
<comment type="caution">
    <text evidence="1">The sequence shown here is derived from an EMBL/GenBank/DDBJ whole genome shotgun (WGS) entry which is preliminary data.</text>
</comment>
<sequence>MWTIEWEIFKSFRWLATKTNEHIIQKFRREVANARRQQHLEEKKARKLALITAKDTHENKSAITKRYELIEQLLLQITKSAIHLWFVWKHLLRYRQELLKEFLDSGEAYRSGTEETEEAKKPDVIRATLVWKWPENDGFKNWRWRNKHKPAVVDDDTEMKQIVKVDEIKNDEIDILRI</sequence>
<dbReference type="Proteomes" id="UP000023152">
    <property type="component" value="Unassembled WGS sequence"/>
</dbReference>
<name>X6P049_RETFI</name>
<protein>
    <submittedName>
        <fullName evidence="1">Uncharacterized protein</fullName>
    </submittedName>
</protein>
<dbReference type="AlphaFoldDB" id="X6P049"/>